<dbReference type="InterPro" id="IPR037448">
    <property type="entry name" value="Zig-8"/>
</dbReference>
<feature type="domain" description="Ig-like" evidence="1">
    <location>
        <begin position="264"/>
        <end position="379"/>
    </location>
</feature>
<evidence type="ECO:0000313" key="2">
    <source>
        <dbReference type="EMBL" id="CAF2822604.1"/>
    </source>
</evidence>
<dbReference type="Pfam" id="PF07686">
    <property type="entry name" value="V-set"/>
    <property type="match status" value="1"/>
</dbReference>
<dbReference type="SMART" id="SM00409">
    <property type="entry name" value="IG"/>
    <property type="match status" value="2"/>
</dbReference>
<reference evidence="2" key="1">
    <citation type="submission" date="2021-02" db="EMBL/GenBank/DDBJ databases">
        <authorList>
            <person name="Bekaert M."/>
        </authorList>
    </citation>
    <scope>NUCLEOTIDE SEQUENCE</scope>
    <source>
        <strain evidence="2">IoA-00</strain>
    </source>
</reference>
<dbReference type="Gene3D" id="2.60.40.10">
    <property type="entry name" value="Immunoglobulins"/>
    <property type="match status" value="2"/>
</dbReference>
<dbReference type="SMART" id="SM00408">
    <property type="entry name" value="IGc2"/>
    <property type="match status" value="2"/>
</dbReference>
<dbReference type="PANTHER" id="PTHR23279:SF3">
    <property type="entry name" value="DEFECTIVE PROBOSCIS EXTENSION RESPONSE 18"/>
    <property type="match status" value="1"/>
</dbReference>
<dbReference type="InterPro" id="IPR007110">
    <property type="entry name" value="Ig-like_dom"/>
</dbReference>
<dbReference type="InterPro" id="IPR013783">
    <property type="entry name" value="Ig-like_fold"/>
</dbReference>
<keyword evidence="3" id="KW-1185">Reference proteome</keyword>
<dbReference type="Proteomes" id="UP000675881">
    <property type="component" value="Chromosome 13"/>
</dbReference>
<dbReference type="InterPro" id="IPR003598">
    <property type="entry name" value="Ig_sub2"/>
</dbReference>
<feature type="domain" description="Ig-like" evidence="1">
    <location>
        <begin position="165"/>
        <end position="255"/>
    </location>
</feature>
<dbReference type="InterPro" id="IPR013106">
    <property type="entry name" value="Ig_V-set"/>
</dbReference>
<dbReference type="EMBL" id="HG994592">
    <property type="protein sequence ID" value="CAF2822604.1"/>
    <property type="molecule type" value="Genomic_DNA"/>
</dbReference>
<protein>
    <submittedName>
        <fullName evidence="2">(salmon louse) hypothetical protein</fullName>
    </submittedName>
</protein>
<dbReference type="OrthoDB" id="6354602at2759"/>
<organism evidence="2 3">
    <name type="scientific">Lepeophtheirus salmonis</name>
    <name type="common">Salmon louse</name>
    <name type="synonym">Caligus salmonis</name>
    <dbReference type="NCBI Taxonomy" id="72036"/>
    <lineage>
        <taxon>Eukaryota</taxon>
        <taxon>Metazoa</taxon>
        <taxon>Ecdysozoa</taxon>
        <taxon>Arthropoda</taxon>
        <taxon>Crustacea</taxon>
        <taxon>Multicrustacea</taxon>
        <taxon>Hexanauplia</taxon>
        <taxon>Copepoda</taxon>
        <taxon>Siphonostomatoida</taxon>
        <taxon>Caligidae</taxon>
        <taxon>Lepeophtheirus</taxon>
    </lineage>
</organism>
<dbReference type="PROSITE" id="PS50835">
    <property type="entry name" value="IG_LIKE"/>
    <property type="match status" value="2"/>
</dbReference>
<evidence type="ECO:0000313" key="3">
    <source>
        <dbReference type="Proteomes" id="UP000675881"/>
    </source>
</evidence>
<dbReference type="InterPro" id="IPR036179">
    <property type="entry name" value="Ig-like_dom_sf"/>
</dbReference>
<gene>
    <name evidence="2" type="ORF">LSAA_4070</name>
</gene>
<dbReference type="GO" id="GO:0032589">
    <property type="term" value="C:neuron projection membrane"/>
    <property type="evidence" value="ECO:0007669"/>
    <property type="project" value="TreeGrafter"/>
</dbReference>
<name>A0A7R8H241_LEPSM</name>
<sequence length="403" mass="46332">MLLDRGIPASYASYWFNDGWLNRGSFEEVPIQVSSKDFEKASISNSRVGLRSLKARSTWARGTKGRTPIIWKAVRISELTTRYFGTRSCAVNFLHRNETMALKQNSLRTQKVFLLFISMLSSSQTQTEENYINTGLNKSNPSIKTLALKKSNRSRVSLTKFFQEPELGETWYTQLGSTVLLDCQVTALERDLVSWFRKDTEFTLLTVGFEPHSSENRFVLDFKAPHNYRLRIGNVQWSDSGIYQCQISTHPPQVTWVRLELIRPRVHLLDGDFQPIRDLHYDSGSKIDLICRVLRPPMYRTSVVWTFNPRNEVTNDSSDNYFILNQDTIRGGVKILTGMEEVYLISRLSMVHAKTNDTGNYTCSIDRLPSSRNLQRGLSDTIGVYILRGQNTEAIQFFSLYKT</sequence>
<dbReference type="SUPFAM" id="SSF48726">
    <property type="entry name" value="Immunoglobulin"/>
    <property type="match status" value="2"/>
</dbReference>
<dbReference type="AlphaFoldDB" id="A0A7R8H241"/>
<proteinExistence type="predicted"/>
<accession>A0A7R8H241</accession>
<evidence type="ECO:0000259" key="1">
    <source>
        <dbReference type="PROSITE" id="PS50835"/>
    </source>
</evidence>
<dbReference type="PANTHER" id="PTHR23279">
    <property type="entry name" value="DEFECTIVE PROBOSCIS EXTENSION RESPONSE DPR -RELATED"/>
    <property type="match status" value="1"/>
</dbReference>
<dbReference type="GO" id="GO:0050808">
    <property type="term" value="P:synapse organization"/>
    <property type="evidence" value="ECO:0007669"/>
    <property type="project" value="TreeGrafter"/>
</dbReference>
<dbReference type="InterPro" id="IPR003599">
    <property type="entry name" value="Ig_sub"/>
</dbReference>